<protein>
    <recommendedName>
        <fullName evidence="6">ATP synthase mitochondrial F1 complex assembly factor 1</fullName>
    </recommendedName>
</protein>
<keyword evidence="4" id="KW-0496">Mitochondrion</keyword>
<evidence type="ECO:0000313" key="5">
    <source>
        <dbReference type="EMBL" id="CAD9327548.1"/>
    </source>
</evidence>
<dbReference type="PANTHER" id="PTHR13126:SF0">
    <property type="entry name" value="ATP SYNTHASE MITOCHONDRIAL F1 COMPLEX ASSEMBLY FACTOR 1"/>
    <property type="match status" value="1"/>
</dbReference>
<evidence type="ECO:0000256" key="2">
    <source>
        <dbReference type="ARBA" id="ARBA00009116"/>
    </source>
</evidence>
<accession>A0A7S2EBW8</accession>
<evidence type="ECO:0008006" key="6">
    <source>
        <dbReference type="Google" id="ProtNLM"/>
    </source>
</evidence>
<keyword evidence="3" id="KW-0809">Transit peptide</keyword>
<name>A0A7S2EBW8_TRICV</name>
<reference evidence="5" key="1">
    <citation type="submission" date="2021-01" db="EMBL/GenBank/DDBJ databases">
        <authorList>
            <person name="Corre E."/>
            <person name="Pelletier E."/>
            <person name="Niang G."/>
            <person name="Scheremetjew M."/>
            <person name="Finn R."/>
            <person name="Kale V."/>
            <person name="Holt S."/>
            <person name="Cochrane G."/>
            <person name="Meng A."/>
            <person name="Brown T."/>
            <person name="Cohen L."/>
        </authorList>
    </citation>
    <scope>NUCLEOTIDE SEQUENCE</scope>
    <source>
        <strain evidence="5">Grunow 1884</strain>
    </source>
</reference>
<dbReference type="InterPro" id="IPR010591">
    <property type="entry name" value="ATP11"/>
</dbReference>
<organism evidence="5">
    <name type="scientific">Trieres chinensis</name>
    <name type="common">Marine centric diatom</name>
    <name type="synonym">Odontella sinensis</name>
    <dbReference type="NCBI Taxonomy" id="1514140"/>
    <lineage>
        <taxon>Eukaryota</taxon>
        <taxon>Sar</taxon>
        <taxon>Stramenopiles</taxon>
        <taxon>Ochrophyta</taxon>
        <taxon>Bacillariophyta</taxon>
        <taxon>Mediophyceae</taxon>
        <taxon>Biddulphiophycidae</taxon>
        <taxon>Eupodiscales</taxon>
        <taxon>Parodontellaceae</taxon>
        <taxon>Trieres</taxon>
    </lineage>
</organism>
<gene>
    <name evidence="5" type="ORF">OSIN01602_LOCUS4277</name>
</gene>
<evidence type="ECO:0000256" key="3">
    <source>
        <dbReference type="ARBA" id="ARBA00022946"/>
    </source>
</evidence>
<dbReference type="GO" id="GO:0033615">
    <property type="term" value="P:mitochondrial proton-transporting ATP synthase complex assembly"/>
    <property type="evidence" value="ECO:0007669"/>
    <property type="project" value="TreeGrafter"/>
</dbReference>
<proteinExistence type="inferred from homology"/>
<comment type="similarity">
    <text evidence="2">Belongs to the ATP11 family.</text>
</comment>
<dbReference type="PANTHER" id="PTHR13126">
    <property type="entry name" value="CHAPERONE ATP11"/>
    <property type="match status" value="1"/>
</dbReference>
<dbReference type="GO" id="GO:0005739">
    <property type="term" value="C:mitochondrion"/>
    <property type="evidence" value="ECO:0007669"/>
    <property type="project" value="UniProtKB-SubCell"/>
</dbReference>
<dbReference type="EMBL" id="HBGO01007605">
    <property type="protein sequence ID" value="CAD9327548.1"/>
    <property type="molecule type" value="Transcribed_RNA"/>
</dbReference>
<evidence type="ECO:0000256" key="4">
    <source>
        <dbReference type="ARBA" id="ARBA00023128"/>
    </source>
</evidence>
<dbReference type="Pfam" id="PF06644">
    <property type="entry name" value="ATP11"/>
    <property type="match status" value="1"/>
</dbReference>
<dbReference type="AlphaFoldDB" id="A0A7S2EBW8"/>
<evidence type="ECO:0000256" key="1">
    <source>
        <dbReference type="ARBA" id="ARBA00004173"/>
    </source>
</evidence>
<comment type="subcellular location">
    <subcellularLocation>
        <location evidence="1">Mitochondrion</location>
    </subcellularLocation>
</comment>
<sequence>MSRLAFTARSFLINANRRPRAATHGLFPADALLCRSFSFSFAGPRKLDEIMKTELLEGKSASEVTDIWMTYHEGKDRTHGLVIDGEDTKKILSRATKCPFFVQPIFREEDKKDGYFMLLSQYQGPSHFLMAYLEDYKMDPARAQPLLTFSVFDDLSETLGVGLVRCDVINKGIEDDEGRKVMNNALDSYRKDEEFFRVRAFNEAPESFDVDDYISCQSRKWRQGGDVEVGSS</sequence>